<dbReference type="Pfam" id="PF01757">
    <property type="entry name" value="Acyl_transf_3"/>
    <property type="match status" value="1"/>
</dbReference>
<accession>A0A2N5J3L1</accession>
<dbReference type="Proteomes" id="UP000235034">
    <property type="component" value="Unassembled WGS sequence"/>
</dbReference>
<keyword evidence="3" id="KW-1003">Cell membrane</keyword>
<dbReference type="InterPro" id="IPR002656">
    <property type="entry name" value="Acyl_transf_3_dom"/>
</dbReference>
<keyword evidence="10" id="KW-1185">Reference proteome</keyword>
<feature type="transmembrane region" description="Helical" evidence="7">
    <location>
        <begin position="99"/>
        <end position="124"/>
    </location>
</feature>
<comment type="caution">
    <text evidence="9">The sequence shown here is derived from an EMBL/GenBank/DDBJ whole genome shotgun (WGS) entry which is preliminary data.</text>
</comment>
<feature type="transmembrane region" description="Helical" evidence="7">
    <location>
        <begin position="272"/>
        <end position="290"/>
    </location>
</feature>
<feature type="transmembrane region" description="Helical" evidence="7">
    <location>
        <begin position="229"/>
        <end position="252"/>
    </location>
</feature>
<evidence type="ECO:0000256" key="7">
    <source>
        <dbReference type="SAM" id="Phobius"/>
    </source>
</evidence>
<gene>
    <name evidence="9" type="ORF">Uis4E_1176</name>
</gene>
<keyword evidence="5 7" id="KW-1133">Transmembrane helix</keyword>
<dbReference type="OrthoDB" id="1072135at2"/>
<evidence type="ECO:0000256" key="6">
    <source>
        <dbReference type="ARBA" id="ARBA00023136"/>
    </source>
</evidence>
<comment type="similarity">
    <text evidence="2">Belongs to the acyltransferase 3 family.</text>
</comment>
<dbReference type="AlphaFoldDB" id="A0A2N5J3L1"/>
<evidence type="ECO:0000259" key="8">
    <source>
        <dbReference type="Pfam" id="PF01757"/>
    </source>
</evidence>
<reference evidence="9 10" key="1">
    <citation type="submission" date="2017-07" db="EMBL/GenBank/DDBJ databases">
        <title>Bifidobacterium novel species.</title>
        <authorList>
            <person name="Lugli G.A."/>
            <person name="Milani C."/>
            <person name="Duranti S."/>
            <person name="Mangifesta M."/>
        </authorList>
    </citation>
    <scope>NUCLEOTIDE SEQUENCE [LARGE SCALE GENOMIC DNA]</scope>
    <source>
        <strain evidence="9 10">77</strain>
    </source>
</reference>
<protein>
    <submittedName>
        <fullName evidence="9">Acyltransferase</fullName>
    </submittedName>
</protein>
<dbReference type="PANTHER" id="PTHR40074">
    <property type="entry name" value="O-ACETYLTRANSFERASE WECH"/>
    <property type="match status" value="1"/>
</dbReference>
<organism evidence="9 10">
    <name type="scientific">Bifidobacterium parmae</name>
    <dbReference type="NCBI Taxonomy" id="361854"/>
    <lineage>
        <taxon>Bacteria</taxon>
        <taxon>Bacillati</taxon>
        <taxon>Actinomycetota</taxon>
        <taxon>Actinomycetes</taxon>
        <taxon>Bifidobacteriales</taxon>
        <taxon>Bifidobacteriaceae</taxon>
        <taxon>Bifidobacterium</taxon>
    </lineage>
</organism>
<keyword evidence="9" id="KW-0012">Acyltransferase</keyword>
<evidence type="ECO:0000256" key="5">
    <source>
        <dbReference type="ARBA" id="ARBA00022989"/>
    </source>
</evidence>
<feature type="transmembrane region" description="Helical" evidence="7">
    <location>
        <begin position="55"/>
        <end position="78"/>
    </location>
</feature>
<evidence type="ECO:0000256" key="1">
    <source>
        <dbReference type="ARBA" id="ARBA00004651"/>
    </source>
</evidence>
<keyword evidence="6 7" id="KW-0472">Membrane</keyword>
<name>A0A2N5J3L1_9BIFI</name>
<keyword evidence="4 7" id="KW-0812">Transmembrane</keyword>
<feature type="transmembrane region" description="Helical" evidence="7">
    <location>
        <begin position="170"/>
        <end position="188"/>
    </location>
</feature>
<dbReference type="GO" id="GO:0005886">
    <property type="term" value="C:plasma membrane"/>
    <property type="evidence" value="ECO:0007669"/>
    <property type="project" value="UniProtKB-SubCell"/>
</dbReference>
<evidence type="ECO:0000256" key="3">
    <source>
        <dbReference type="ARBA" id="ARBA00022475"/>
    </source>
</evidence>
<proteinExistence type="inferred from homology"/>
<dbReference type="EMBL" id="NMWT01000013">
    <property type="protein sequence ID" value="PLS28812.1"/>
    <property type="molecule type" value="Genomic_DNA"/>
</dbReference>
<feature type="domain" description="Acyltransferase 3" evidence="8">
    <location>
        <begin position="20"/>
        <end position="358"/>
    </location>
</feature>
<evidence type="ECO:0000256" key="2">
    <source>
        <dbReference type="ARBA" id="ARBA00007400"/>
    </source>
</evidence>
<dbReference type="GO" id="GO:0016413">
    <property type="term" value="F:O-acetyltransferase activity"/>
    <property type="evidence" value="ECO:0007669"/>
    <property type="project" value="TreeGrafter"/>
</dbReference>
<feature type="transmembrane region" description="Helical" evidence="7">
    <location>
        <begin position="302"/>
        <end position="322"/>
    </location>
</feature>
<dbReference type="GO" id="GO:0009246">
    <property type="term" value="P:enterobacterial common antigen biosynthetic process"/>
    <property type="evidence" value="ECO:0007669"/>
    <property type="project" value="TreeGrafter"/>
</dbReference>
<feature type="transmembrane region" description="Helical" evidence="7">
    <location>
        <begin position="204"/>
        <end position="222"/>
    </location>
</feature>
<sequence>MTTETRTGTEAVKAATRHWEFVDVLNVLACLAVILLHVSLNAFTPEPSHAWVKAVAFQAVGIFAVPVYFMISGMNLLGYRRRYSTRVFFKKRLWRVGKALVLASLVCYLLFGLFPAAFGTQAVADSFGPVDFVRRFLTDDVNSFYWFLYSIIYLYMITPLLSLAADDKRLMRYLIVVDFAIAWGVPLLERLGVAEQYFTSSLHWPLYMSQDMLYFLLGYYLVHHVEWRIPAWVWLLVAAASAAVMFGTALWINGYFSGALSGEYHNYGINGSPVRVVESVAVFMLFRGLEPRLRALPARVRGLIRTLSGAVLGVYLFHLPVVNWLTNNVHGAPGEMLARFPLLRLVVIYVVTAAIVIAVKQGIRIARRAIR</sequence>
<feature type="transmembrane region" description="Helical" evidence="7">
    <location>
        <begin position="144"/>
        <end position="163"/>
    </location>
</feature>
<evidence type="ECO:0000313" key="9">
    <source>
        <dbReference type="EMBL" id="PLS28812.1"/>
    </source>
</evidence>
<evidence type="ECO:0000313" key="10">
    <source>
        <dbReference type="Proteomes" id="UP000235034"/>
    </source>
</evidence>
<dbReference type="PANTHER" id="PTHR40074:SF2">
    <property type="entry name" value="O-ACETYLTRANSFERASE WECH"/>
    <property type="match status" value="1"/>
</dbReference>
<evidence type="ECO:0000256" key="4">
    <source>
        <dbReference type="ARBA" id="ARBA00022692"/>
    </source>
</evidence>
<feature type="transmembrane region" description="Helical" evidence="7">
    <location>
        <begin position="342"/>
        <end position="359"/>
    </location>
</feature>
<comment type="subcellular location">
    <subcellularLocation>
        <location evidence="1">Cell membrane</location>
        <topology evidence="1">Multi-pass membrane protein</topology>
    </subcellularLocation>
</comment>
<keyword evidence="9" id="KW-0808">Transferase</keyword>
<dbReference type="RefSeq" id="WP_101622306.1">
    <property type="nucleotide sequence ID" value="NZ_NMWT01000013.1"/>
</dbReference>
<feature type="transmembrane region" description="Helical" evidence="7">
    <location>
        <begin position="21"/>
        <end position="43"/>
    </location>
</feature>